<keyword evidence="3" id="KW-1185">Reference proteome</keyword>
<feature type="compositionally biased region" description="Polar residues" evidence="1">
    <location>
        <begin position="1314"/>
        <end position="1327"/>
    </location>
</feature>
<name>A0AAD9GK05_BABDI</name>
<reference evidence="2" key="1">
    <citation type="journal article" date="2014" name="Nucleic Acids Res.">
        <title>The evolutionary dynamics of variant antigen genes in Babesia reveal a history of genomic innovation underlying host-parasite interaction.</title>
        <authorList>
            <person name="Jackson A.P."/>
            <person name="Otto T.D."/>
            <person name="Darby A."/>
            <person name="Ramaprasad A."/>
            <person name="Xia D."/>
            <person name="Echaide I.E."/>
            <person name="Farber M."/>
            <person name="Gahlot S."/>
            <person name="Gamble J."/>
            <person name="Gupta D."/>
            <person name="Gupta Y."/>
            <person name="Jackson L."/>
            <person name="Malandrin L."/>
            <person name="Malas T.B."/>
            <person name="Moussa E."/>
            <person name="Nair M."/>
            <person name="Reid A.J."/>
            <person name="Sanders M."/>
            <person name="Sharma J."/>
            <person name="Tracey A."/>
            <person name="Quail M.A."/>
            <person name="Weir W."/>
            <person name="Wastling J.M."/>
            <person name="Hall N."/>
            <person name="Willadsen P."/>
            <person name="Lingelbach K."/>
            <person name="Shiels B."/>
            <person name="Tait A."/>
            <person name="Berriman M."/>
            <person name="Allred D.R."/>
            <person name="Pain A."/>
        </authorList>
    </citation>
    <scope>NUCLEOTIDE SEQUENCE</scope>
    <source>
        <strain evidence="2">1802A</strain>
    </source>
</reference>
<protein>
    <submittedName>
        <fullName evidence="2">Uncharacterized protein</fullName>
    </submittedName>
</protein>
<organism evidence="2 3">
    <name type="scientific">Babesia divergens</name>
    <dbReference type="NCBI Taxonomy" id="32595"/>
    <lineage>
        <taxon>Eukaryota</taxon>
        <taxon>Sar</taxon>
        <taxon>Alveolata</taxon>
        <taxon>Apicomplexa</taxon>
        <taxon>Aconoidasida</taxon>
        <taxon>Piroplasmida</taxon>
        <taxon>Babesiidae</taxon>
        <taxon>Babesia</taxon>
    </lineage>
</organism>
<gene>
    <name evidence="2" type="ORF">X943_003933</name>
</gene>
<evidence type="ECO:0000313" key="2">
    <source>
        <dbReference type="EMBL" id="KAK1939852.1"/>
    </source>
</evidence>
<evidence type="ECO:0000313" key="3">
    <source>
        <dbReference type="Proteomes" id="UP001195914"/>
    </source>
</evidence>
<comment type="caution">
    <text evidence="2">The sequence shown here is derived from an EMBL/GenBank/DDBJ whole genome shotgun (WGS) entry which is preliminary data.</text>
</comment>
<reference evidence="2" key="2">
    <citation type="submission" date="2021-05" db="EMBL/GenBank/DDBJ databases">
        <authorList>
            <person name="Pain A."/>
        </authorList>
    </citation>
    <scope>NUCLEOTIDE SEQUENCE</scope>
    <source>
        <strain evidence="2">1802A</strain>
    </source>
</reference>
<feature type="region of interest" description="Disordered" evidence="1">
    <location>
        <begin position="1428"/>
        <end position="1448"/>
    </location>
</feature>
<accession>A0AAD9GK05</accession>
<feature type="region of interest" description="Disordered" evidence="1">
    <location>
        <begin position="1308"/>
        <end position="1332"/>
    </location>
</feature>
<dbReference type="Proteomes" id="UP001195914">
    <property type="component" value="Unassembled WGS sequence"/>
</dbReference>
<sequence length="1935" mass="217123">MMRGNIPKRDVSYYGRKQIARESLCALLCDDTGLQKSAALKMANALSTEQASLDVLLSLVRGEPPSHMPSISLSKGLFLNKEEWLDSSAAMSSVEVQVGANTLRGCLQDAKAWERSRIIALRALLMSATSEPWRFEDILPHLLVGMKSNPAKQLTFCLETAVALAVMYVDALPNGDKFEFAVLQVALANESCKMPVLRRIISRMVDDMSLLVKVGNLLERMLDSDCTTPVYEVLHNAPRNLPLGIFGMTHFCNLNVGCLTAVAPRALSAIEWHISDSPNMRLLLFLMCALRLSDITDIHERQKCIKFLQERLEKDSSTGYTGDLADIVVRHPNVFRVSLDAIVTCAFNASMEAEPVYDLLLLANNLLRLQLSVTSAAAANGSLPARSMDVAGFLKFHTLTLYLTHCGLAFENDKRLDPLLASITESLTHDVVADYVHQFDYDPTVVMEESHIWADISDLVGDDLGLGLFVALKRRVQSATDIVWAFNSAQRFYVDVTIDGSFQSTSKIPDLHGTVILQRDEWCIRDALKMSLAILTGNVTLHASAISYISSISSRNNERSLFFVSALVESTLLLMRLCITMPKDCIMNMIEMNLKILSQLARHKLALPIVYSAFKYIFEHPIARRGCSMVTGFHLFDARWRCLLLRYSDVPKAKVFNVPTPEAIEAMNATEREAYITVFRSLCKYRPDDAVKHVNDLAPLFYEYPVHAIESCARICKNDVMDFGVAYRVHISPIFQSHMLDRAVVNAVGSFFCDYLQYVNVRIQGPVSDEDLVDLNVILPTLLKLTALNDLNGVTAVAALLKSPLWAKLSTLRRWHLNQECDCNSLLDRIKKRRLQCTYAKLDQEFFEFDFTTFIKVESKDDEGKDVSHSHCQSLLISSVLDAESDETSRVELLSRRNEAVVNFNREIRKATRELLRYISSSSSTVQTFKLFLENAEAETMMGGVRVKTSGARKPSMVVPMQGVAAGLECVRWIHMVSLFTLYSVRLDALQTNVEAVCADAYNSVVSCDAVITGNFIAGVALLVNLPDSDQSRSLVNHMLLYLRETSDTLDTLRADNGTVNCNKAVIFALALSYMHCRYCVVTEFPLVVLRMLRSARLRQNTCTELADALYLVLGNIYRYTNLHFNMTEDITNLFLEYLEDIHERPLGLGWMLGLTNFIEDLPRPCVNMATVLVNRILVLLATPDVPSHKRSLLTVPLLQFWGLNRCRDLTMTVSRQLMEAKAKAPTDPCAMLLVAYCHYMDFNLQSEASMSRSTRVYTSSGCTSARYAVTVDGMDRNHSCNGRGNIGGSFGDNAPVDLNVEASAIPSAPEATVSASRTSNNSSVTDGNEPAKVPHYIQESLRACIRLHSESKKDADMLIIAAMVAHRFTYILPPRTACHKQMLTHKHGWYPLMKDLMDVLRVISIQEKIHVTIMAAPRVSRYNRTRGRAVQSEALPTEESSKTSGDGSINHWGDESAALVAILQLEQIKRFLTEHSDLDCYRENGSITHMMDVLRSHRHSFKLLSALTLCKPLKLSLWDVISFEDTECTCERELVLRIYCLHGQANRLLLKRLASAAKHFVSFDHRLKVSYLNCVRLAFWSIDFNSLRMILSYIADFDDIDVLLAIETLLESCVYLMKGADGAGTNGEAFASEVFSKLLHPVVVQVVSRSKHYKAALCLYRKAMPHLDNEQRRELALAVDTSDIAFKCVLCALCKDGEVPLTFNEFFAHLVTQKVSVRDIVLYCYVNLHRHLDVMLHCIHVLNVNTNEQIMLVVLALMALVAERNVSAYLLELAFDGRSIRATSRHELMHVATLDIYEYLRLNHKPNLFYYDTIDTKTLAKSANITAMAPGMWKNCGLEATPLGNLLPMGRGRCIPRWLPKLGNISLDRTRELLLPIALPSRVYESSAKDVMAEHLLVDSTLVIMSAYKAYLVEHHLAHTGVRDVITFINMRIM</sequence>
<proteinExistence type="predicted"/>
<dbReference type="EMBL" id="JAHBMH010000007">
    <property type="protein sequence ID" value="KAK1939852.1"/>
    <property type="molecule type" value="Genomic_DNA"/>
</dbReference>
<evidence type="ECO:0000256" key="1">
    <source>
        <dbReference type="SAM" id="MobiDB-lite"/>
    </source>
</evidence>